<name>A0AAN4R518_9PROT</name>
<accession>A0AAN4R518</accession>
<feature type="coiled-coil region" evidence="1">
    <location>
        <begin position="160"/>
        <end position="187"/>
    </location>
</feature>
<evidence type="ECO:0000313" key="5">
    <source>
        <dbReference type="Proteomes" id="UP000321287"/>
    </source>
</evidence>
<dbReference type="Pfam" id="PF03428">
    <property type="entry name" value="RP-C"/>
    <property type="match status" value="1"/>
</dbReference>
<proteinExistence type="predicted"/>
<dbReference type="Pfam" id="PF11800">
    <property type="entry name" value="RP-C_C"/>
    <property type="match status" value="1"/>
</dbReference>
<evidence type="ECO:0000259" key="3">
    <source>
        <dbReference type="Pfam" id="PF11800"/>
    </source>
</evidence>
<evidence type="ECO:0008006" key="6">
    <source>
        <dbReference type="Google" id="ProtNLM"/>
    </source>
</evidence>
<protein>
    <recommendedName>
        <fullName evidence="6">Replication protein C</fullName>
    </recommendedName>
</protein>
<comment type="caution">
    <text evidence="4">The sequence shown here is derived from an EMBL/GenBank/DDBJ whole genome shotgun (WGS) entry which is preliminary data.</text>
</comment>
<feature type="domain" description="Plasmid replication protein C C-terminal" evidence="3">
    <location>
        <begin position="316"/>
        <end position="415"/>
    </location>
</feature>
<dbReference type="InterPro" id="IPR005090">
    <property type="entry name" value="RepC_N"/>
</dbReference>
<evidence type="ECO:0000256" key="1">
    <source>
        <dbReference type="SAM" id="Coils"/>
    </source>
</evidence>
<reference evidence="4 5" key="1">
    <citation type="submission" date="2019-07" db="EMBL/GenBank/DDBJ databases">
        <title>Whole genome shotgun sequence of Asaia bogorensis NBRC 16594.</title>
        <authorList>
            <person name="Hosoyama A."/>
            <person name="Uohara A."/>
            <person name="Ohji S."/>
            <person name="Ichikawa N."/>
        </authorList>
    </citation>
    <scope>NUCLEOTIDE SEQUENCE [LARGE SCALE GENOMIC DNA]</scope>
    <source>
        <strain evidence="4 5">NBRC 16594</strain>
    </source>
</reference>
<dbReference type="EMBL" id="BJVS01000010">
    <property type="protein sequence ID" value="GEL54885.1"/>
    <property type="molecule type" value="Genomic_DNA"/>
</dbReference>
<dbReference type="RefSeq" id="WP_146926868.1">
    <property type="nucleotide sequence ID" value="NZ_BJVS01000010.1"/>
</dbReference>
<keyword evidence="5" id="KW-1185">Reference proteome</keyword>
<evidence type="ECO:0000259" key="2">
    <source>
        <dbReference type="Pfam" id="PF03428"/>
    </source>
</evidence>
<dbReference type="Proteomes" id="UP000321287">
    <property type="component" value="Unassembled WGS sequence"/>
</dbReference>
<organism evidence="4 5">
    <name type="scientific">Asaia bogorensis NBRC 16594</name>
    <dbReference type="NCBI Taxonomy" id="1231624"/>
    <lineage>
        <taxon>Bacteria</taxon>
        <taxon>Pseudomonadati</taxon>
        <taxon>Pseudomonadota</taxon>
        <taxon>Alphaproteobacteria</taxon>
        <taxon>Acetobacterales</taxon>
        <taxon>Acetobacteraceae</taxon>
        <taxon>Asaia</taxon>
    </lineage>
</organism>
<evidence type="ECO:0000313" key="4">
    <source>
        <dbReference type="EMBL" id="GEL54885.1"/>
    </source>
</evidence>
<keyword evidence="1" id="KW-0175">Coiled coil</keyword>
<dbReference type="InterPro" id="IPR021760">
    <property type="entry name" value="RepC_C"/>
</dbReference>
<gene>
    <name evidence="4" type="ORF">ABO01nite_28920</name>
</gene>
<sequence>MEFTPPFAGQDGSYRPGRRRLSAAMLEAEAELTQEPADYPARREVLGLLKSLRGALPVSAAAANTLIVMIEHTRAEDWTAMETPFVYAHNETLLNWTGVSLATLRRHIRELAEARFLVAQDGRNGQRGKRWQGTESQRTGFNLASLRHRWVDLVALSRSETRRREELSFLRQEIASLNEQVRLLSDALDQPMIMAEARRLMRLRLMTNEPAKLHALHGQMAAHLVALQAMQVQQETTVDNLASAAPETPDLRPMGAQNETHYTDTKNNLSLKKVVSVAACSRNRIEAMRRDPLDDPGESPRLGRESALRGFKGTAQFYLGICTALREICPTATPSAEQLIDAAEYLSGQIGVSYHAWVQGCGVLGRLQAAIAVIIMASRLERQAVIHARDAYFRALVERGAQNTLFLDRSLYALRDVRNREELTIGTLAETRGSADVGSATIQGGRH</sequence>
<dbReference type="AlphaFoldDB" id="A0AAN4R518"/>
<feature type="domain" description="Plasmid replication protein C N-terminal" evidence="2">
    <location>
        <begin position="19"/>
        <end position="183"/>
    </location>
</feature>